<keyword evidence="4" id="KW-0233">DNA recombination</keyword>
<dbReference type="Gene3D" id="1.10.443.10">
    <property type="entry name" value="Intergrase catalytic core"/>
    <property type="match status" value="1"/>
</dbReference>
<evidence type="ECO:0000313" key="8">
    <source>
        <dbReference type="EMBL" id="OBU07477.1"/>
    </source>
</evidence>
<dbReference type="InterPro" id="IPR002104">
    <property type="entry name" value="Integrase_catalytic"/>
</dbReference>
<dbReference type="GO" id="GO:0003677">
    <property type="term" value="F:DNA binding"/>
    <property type="evidence" value="ECO:0007669"/>
    <property type="project" value="UniProtKB-UniRule"/>
</dbReference>
<comment type="caution">
    <text evidence="8">The sequence shown here is derived from an EMBL/GenBank/DDBJ whole genome shotgun (WGS) entry which is preliminary data.</text>
</comment>
<dbReference type="Gene3D" id="1.10.150.130">
    <property type="match status" value="1"/>
</dbReference>
<accession>A0A1B8HEI6</accession>
<dbReference type="Pfam" id="PF00589">
    <property type="entry name" value="Phage_integrase"/>
    <property type="match status" value="1"/>
</dbReference>
<evidence type="ECO:0000256" key="1">
    <source>
        <dbReference type="ARBA" id="ARBA00008857"/>
    </source>
</evidence>
<dbReference type="InterPro" id="IPR050090">
    <property type="entry name" value="Tyrosine_recombinase_XerCD"/>
</dbReference>
<dbReference type="EMBL" id="LZEY01000023">
    <property type="protein sequence ID" value="OBU07477.1"/>
    <property type="molecule type" value="Genomic_DNA"/>
</dbReference>
<evidence type="ECO:0000313" key="9">
    <source>
        <dbReference type="Proteomes" id="UP000092377"/>
    </source>
</evidence>
<dbReference type="SUPFAM" id="SSF56349">
    <property type="entry name" value="DNA breaking-rejoining enzymes"/>
    <property type="match status" value="1"/>
</dbReference>
<dbReference type="GO" id="GO:0015074">
    <property type="term" value="P:DNA integration"/>
    <property type="evidence" value="ECO:0007669"/>
    <property type="project" value="UniProtKB-KW"/>
</dbReference>
<dbReference type="InterPro" id="IPR044068">
    <property type="entry name" value="CB"/>
</dbReference>
<dbReference type="OrthoDB" id="5589990at2"/>
<evidence type="ECO:0000259" key="6">
    <source>
        <dbReference type="PROSITE" id="PS51898"/>
    </source>
</evidence>
<evidence type="ECO:0000259" key="7">
    <source>
        <dbReference type="PROSITE" id="PS51900"/>
    </source>
</evidence>
<proteinExistence type="inferred from homology"/>
<reference evidence="9" key="1">
    <citation type="submission" date="2016-06" db="EMBL/GenBank/DDBJ databases">
        <authorList>
            <person name="Butler K."/>
        </authorList>
    </citation>
    <scope>NUCLEOTIDE SEQUENCE [LARGE SCALE GENOMIC DNA]</scope>
    <source>
        <strain evidence="9">GCSL-Mp20</strain>
    </source>
</reference>
<dbReference type="InterPro" id="IPR011010">
    <property type="entry name" value="DNA_brk_join_enz"/>
</dbReference>
<feature type="domain" description="Core-binding (CB)" evidence="7">
    <location>
        <begin position="57"/>
        <end position="161"/>
    </location>
</feature>
<dbReference type="CDD" id="cd00796">
    <property type="entry name" value="INT_Rci_Hp1_C"/>
    <property type="match status" value="1"/>
</dbReference>
<comment type="similarity">
    <text evidence="1">Belongs to the 'phage' integrase family.</text>
</comment>
<keyword evidence="2" id="KW-0229">DNA integration</keyword>
<feature type="domain" description="Tyr recombinase" evidence="6">
    <location>
        <begin position="181"/>
        <end position="362"/>
    </location>
</feature>
<dbReference type="InterPro" id="IPR010998">
    <property type="entry name" value="Integrase_recombinase_N"/>
</dbReference>
<dbReference type="PANTHER" id="PTHR30349:SF64">
    <property type="entry name" value="PROPHAGE INTEGRASE INTD-RELATED"/>
    <property type="match status" value="1"/>
</dbReference>
<dbReference type="PANTHER" id="PTHR30349">
    <property type="entry name" value="PHAGE INTEGRASE-RELATED"/>
    <property type="match status" value="1"/>
</dbReference>
<evidence type="ECO:0000256" key="3">
    <source>
        <dbReference type="ARBA" id="ARBA00023125"/>
    </source>
</evidence>
<evidence type="ECO:0000256" key="2">
    <source>
        <dbReference type="ARBA" id="ARBA00022908"/>
    </source>
</evidence>
<gene>
    <name evidence="8" type="ORF">AYY18_04360</name>
</gene>
<dbReference type="GO" id="GO:0006310">
    <property type="term" value="P:DNA recombination"/>
    <property type="evidence" value="ECO:0007669"/>
    <property type="project" value="UniProtKB-KW"/>
</dbReference>
<evidence type="ECO:0000256" key="5">
    <source>
        <dbReference type="PROSITE-ProRule" id="PRU01248"/>
    </source>
</evidence>
<dbReference type="AlphaFoldDB" id="A0A1B8HEI6"/>
<dbReference type="Proteomes" id="UP000092377">
    <property type="component" value="Unassembled WGS sequence"/>
</dbReference>
<keyword evidence="3 5" id="KW-0238">DNA-binding</keyword>
<evidence type="ECO:0000256" key="4">
    <source>
        <dbReference type="ARBA" id="ARBA00023172"/>
    </source>
</evidence>
<keyword evidence="9" id="KW-1185">Reference proteome</keyword>
<sequence>MSIKLRYGVWHCDFVSPSGKRIRRSLETSDKRQAQELHDQLKAEAWRVEKLGDYPSVTFDDACLRWLQEKEHKKSLDDDKTKIEYFLDFFSGKLLSSITETDILKATTGMVNRKYREVWEIKAASAKKKGSQILPYKPKPVTVATKGRYLAFLRSLFRAAVNDWKWIGRSPTIKVRQKKEIRVRWLTKEEATTLIQCMPDIMKPVVMFALATGLRRSNILNLEWSQIDLQRKVAWIHPEDTKGGKAIGVALNETACRVLRMQIGKHQQYVFVHTEAWHRSDGTPTEKVRKMRVDDNTAWSTGLRRAGITNFRFHDLRHTWASWLVQAGVPLTALQEMGGWESIEMVQRYAHLAPNHLVEHARRIDEAMGINGTNMSRALIKAV</sequence>
<protein>
    <submittedName>
        <fullName evidence="8">Integrase</fullName>
    </submittedName>
</protein>
<dbReference type="PROSITE" id="PS51898">
    <property type="entry name" value="TYR_RECOMBINASE"/>
    <property type="match status" value="1"/>
</dbReference>
<dbReference type="InterPro" id="IPR013762">
    <property type="entry name" value="Integrase-like_cat_sf"/>
</dbReference>
<name>A0A1B8HEI6_9GAMM</name>
<dbReference type="PROSITE" id="PS51900">
    <property type="entry name" value="CB"/>
    <property type="match status" value="1"/>
</dbReference>
<dbReference type="RefSeq" id="WP_067402158.1">
    <property type="nucleotide sequence ID" value="NZ_LZEY01000023.1"/>
</dbReference>
<organism evidence="8 9">
    <name type="scientific">Morganella psychrotolerans</name>
    <dbReference type="NCBI Taxonomy" id="368603"/>
    <lineage>
        <taxon>Bacteria</taxon>
        <taxon>Pseudomonadati</taxon>
        <taxon>Pseudomonadota</taxon>
        <taxon>Gammaproteobacteria</taxon>
        <taxon>Enterobacterales</taxon>
        <taxon>Morganellaceae</taxon>
        <taxon>Morganella</taxon>
    </lineage>
</organism>